<dbReference type="InterPro" id="IPR004381">
    <property type="entry name" value="Glycerate_kinase"/>
</dbReference>
<evidence type="ECO:0000313" key="5">
    <source>
        <dbReference type="EMBL" id="SBV98612.1"/>
    </source>
</evidence>
<dbReference type="PIRSF" id="PIRSF006078">
    <property type="entry name" value="GlxK"/>
    <property type="match status" value="1"/>
</dbReference>
<dbReference type="NCBIfam" id="TIGR00045">
    <property type="entry name" value="glycerate kinase"/>
    <property type="match status" value="1"/>
</dbReference>
<comment type="similarity">
    <text evidence="1 4">Belongs to the glycerate kinase type-1 family.</text>
</comment>
<dbReference type="GO" id="GO:0031388">
    <property type="term" value="P:organic acid phosphorylation"/>
    <property type="evidence" value="ECO:0007669"/>
    <property type="project" value="UniProtKB-UniRule"/>
</dbReference>
<keyword evidence="3 4" id="KW-0418">Kinase</keyword>
<dbReference type="AlphaFoldDB" id="A0A212JGQ1"/>
<dbReference type="SUPFAM" id="SSF110738">
    <property type="entry name" value="Glycerate kinase I"/>
    <property type="match status" value="1"/>
</dbReference>
<evidence type="ECO:0000256" key="4">
    <source>
        <dbReference type="PIRNR" id="PIRNR006078"/>
    </source>
</evidence>
<dbReference type="InterPro" id="IPR036129">
    <property type="entry name" value="Glycerate_kinase_sf"/>
</dbReference>
<protein>
    <submittedName>
        <fullName evidence="5">Glycerate kinase II</fullName>
        <ecNumber evidence="5">2.7.1.31</ecNumber>
    </submittedName>
</protein>
<dbReference type="InterPro" id="IPR018193">
    <property type="entry name" value="Glyc_kinase_flavodox-like_fold"/>
</dbReference>
<dbReference type="PANTHER" id="PTHR21599:SF0">
    <property type="entry name" value="GLYCERATE KINASE"/>
    <property type="match status" value="1"/>
</dbReference>
<keyword evidence="2 4" id="KW-0808">Transferase</keyword>
<evidence type="ECO:0000256" key="3">
    <source>
        <dbReference type="ARBA" id="ARBA00022777"/>
    </source>
</evidence>
<dbReference type="PANTHER" id="PTHR21599">
    <property type="entry name" value="GLYCERATE KINASE"/>
    <property type="match status" value="1"/>
</dbReference>
<dbReference type="EMBL" id="FLUQ01000001">
    <property type="protein sequence ID" value="SBV98612.1"/>
    <property type="molecule type" value="Genomic_DNA"/>
</dbReference>
<sequence length="382" mass="38120">MHILIAPDSYKGSLSALDVAEAMETGAKRVFPGAAFDLVPIADGGEGTVDALVAATNGTFRETRVKGPKGDPVNAKWGLFGDGKTAVIEMASASGLPLLAPDDRDALNACTYGTGELVRAALDEGVTAIILGIGGSATNDGGTGFARALGAKFLDGSGNALPPGGAALANLASIDLSGLDPRLAKTDIRVACDVDNPLCGPRGASAVFGPQKGATPAQVKQLDAALGVFAAVAAKTTGKTQVAETAGAGAAGGLGAALLYFTGAALMPGVTLVLDAVNFDARVKKADLVFTGEGRTDFQTAYGKAPAGVAQAAKKYGIPVVCLSGGMGKGADDVLAQGIDAIFSIAPGPISLQECLENGKELLQNAAERICRLLKAGAGLKI</sequence>
<evidence type="ECO:0000256" key="2">
    <source>
        <dbReference type="ARBA" id="ARBA00022679"/>
    </source>
</evidence>
<organism evidence="5">
    <name type="scientific">uncultured delta proteobacterium</name>
    <dbReference type="NCBI Taxonomy" id="34034"/>
    <lineage>
        <taxon>Bacteria</taxon>
        <taxon>Deltaproteobacteria</taxon>
        <taxon>environmental samples</taxon>
    </lineage>
</organism>
<dbReference type="Gene3D" id="3.40.50.10350">
    <property type="entry name" value="Glycerate kinase, domain 1"/>
    <property type="match status" value="1"/>
</dbReference>
<accession>A0A212JGQ1</accession>
<evidence type="ECO:0000256" key="1">
    <source>
        <dbReference type="ARBA" id="ARBA00006284"/>
    </source>
</evidence>
<dbReference type="Gene3D" id="3.90.1510.10">
    <property type="entry name" value="Glycerate kinase, domain 2"/>
    <property type="match status" value="1"/>
</dbReference>
<reference evidence="5" key="1">
    <citation type="submission" date="2016-04" db="EMBL/GenBank/DDBJ databases">
        <authorList>
            <person name="Evans L.H."/>
            <person name="Alamgir A."/>
            <person name="Owens N."/>
            <person name="Weber N.D."/>
            <person name="Virtaneva K."/>
            <person name="Barbian K."/>
            <person name="Babar A."/>
            <person name="Rosenke K."/>
        </authorList>
    </citation>
    <scope>NUCLEOTIDE SEQUENCE</scope>
    <source>
        <strain evidence="5">86</strain>
    </source>
</reference>
<dbReference type="EC" id="2.7.1.31" evidence="5"/>
<dbReference type="GO" id="GO:0008887">
    <property type="term" value="F:glycerate kinase activity"/>
    <property type="evidence" value="ECO:0007669"/>
    <property type="project" value="UniProtKB-UniRule"/>
</dbReference>
<name>A0A212JGQ1_9DELT</name>
<proteinExistence type="inferred from homology"/>
<dbReference type="Pfam" id="PF02595">
    <property type="entry name" value="Gly_kinase"/>
    <property type="match status" value="1"/>
</dbReference>
<dbReference type="InterPro" id="IPR018197">
    <property type="entry name" value="Glycerate_kinase_RE-like"/>
</dbReference>
<gene>
    <name evidence="5" type="primary">glxK</name>
    <name evidence="5" type="ORF">KL86DPRO_11419</name>
</gene>